<evidence type="ECO:0000259" key="3">
    <source>
        <dbReference type="PROSITE" id="PS50158"/>
    </source>
</evidence>
<dbReference type="EMBL" id="VIEB01000071">
    <property type="protein sequence ID" value="TQE08425.1"/>
    <property type="molecule type" value="Genomic_DNA"/>
</dbReference>
<keyword evidence="1" id="KW-0479">Metal-binding</keyword>
<dbReference type="InterPro" id="IPR036875">
    <property type="entry name" value="Znf_CCHC_sf"/>
</dbReference>
<keyword evidence="2" id="KW-0732">Signal</keyword>
<evidence type="ECO:0000256" key="2">
    <source>
        <dbReference type="SAM" id="SignalP"/>
    </source>
</evidence>
<dbReference type="Proteomes" id="UP000315295">
    <property type="component" value="Unassembled WGS sequence"/>
</dbReference>
<name>A0A540NBK4_MALBA</name>
<protein>
    <recommendedName>
        <fullName evidence="3">CCHC-type domain-containing protein</fullName>
    </recommendedName>
</protein>
<keyword evidence="5" id="KW-1185">Reference proteome</keyword>
<dbReference type="InterPro" id="IPR001878">
    <property type="entry name" value="Znf_CCHC"/>
</dbReference>
<dbReference type="AlphaFoldDB" id="A0A540NBK4"/>
<proteinExistence type="predicted"/>
<sequence>MGLLLLDLHLMVFLSPMVCLNQMLFLGYSFHGNNFGPSNTTNFNGQGNRSFGNNNGYKGKGNGGYKPRFNGNINGQFWAVILFIDKKSFMNVRFALGKVIMLLLIYSDGGQVVQECQICGKRGHIAIDCRYMGDYAYQRAHPSSFTVHYAFQYLSSQFQHPNSFANVMLPGGFGLQGVSPFPAELYSGFQPALSMFN</sequence>
<dbReference type="GO" id="GO:0003676">
    <property type="term" value="F:nucleic acid binding"/>
    <property type="evidence" value="ECO:0007669"/>
    <property type="project" value="InterPro"/>
</dbReference>
<organism evidence="4 5">
    <name type="scientific">Malus baccata</name>
    <name type="common">Siberian crab apple</name>
    <name type="synonym">Pyrus baccata</name>
    <dbReference type="NCBI Taxonomy" id="106549"/>
    <lineage>
        <taxon>Eukaryota</taxon>
        <taxon>Viridiplantae</taxon>
        <taxon>Streptophyta</taxon>
        <taxon>Embryophyta</taxon>
        <taxon>Tracheophyta</taxon>
        <taxon>Spermatophyta</taxon>
        <taxon>Magnoliopsida</taxon>
        <taxon>eudicotyledons</taxon>
        <taxon>Gunneridae</taxon>
        <taxon>Pentapetalae</taxon>
        <taxon>rosids</taxon>
        <taxon>fabids</taxon>
        <taxon>Rosales</taxon>
        <taxon>Rosaceae</taxon>
        <taxon>Amygdaloideae</taxon>
        <taxon>Maleae</taxon>
        <taxon>Malus</taxon>
    </lineage>
</organism>
<evidence type="ECO:0000313" key="5">
    <source>
        <dbReference type="Proteomes" id="UP000315295"/>
    </source>
</evidence>
<evidence type="ECO:0000313" key="4">
    <source>
        <dbReference type="EMBL" id="TQE08425.1"/>
    </source>
</evidence>
<keyword evidence="1" id="KW-0862">Zinc</keyword>
<keyword evidence="1" id="KW-0863">Zinc-finger</keyword>
<feature type="chain" id="PRO_5022037503" description="CCHC-type domain-containing protein" evidence="2">
    <location>
        <begin position="20"/>
        <end position="197"/>
    </location>
</feature>
<gene>
    <name evidence="4" type="ORF">C1H46_005900</name>
</gene>
<dbReference type="GO" id="GO:0008270">
    <property type="term" value="F:zinc ion binding"/>
    <property type="evidence" value="ECO:0007669"/>
    <property type="project" value="UniProtKB-KW"/>
</dbReference>
<comment type="caution">
    <text evidence="4">The sequence shown here is derived from an EMBL/GenBank/DDBJ whole genome shotgun (WGS) entry which is preliminary data.</text>
</comment>
<dbReference type="PROSITE" id="PS50158">
    <property type="entry name" value="ZF_CCHC"/>
    <property type="match status" value="1"/>
</dbReference>
<dbReference type="SUPFAM" id="SSF57756">
    <property type="entry name" value="Retrovirus zinc finger-like domains"/>
    <property type="match status" value="1"/>
</dbReference>
<feature type="signal peptide" evidence="2">
    <location>
        <begin position="1"/>
        <end position="19"/>
    </location>
</feature>
<reference evidence="4 5" key="1">
    <citation type="journal article" date="2019" name="G3 (Bethesda)">
        <title>Sequencing of a Wild Apple (Malus baccata) Genome Unravels the Differences Between Cultivated and Wild Apple Species Regarding Disease Resistance and Cold Tolerance.</title>
        <authorList>
            <person name="Chen X."/>
        </authorList>
    </citation>
    <scope>NUCLEOTIDE SEQUENCE [LARGE SCALE GENOMIC DNA]</scope>
    <source>
        <strain evidence="5">cv. Shandingzi</strain>
        <tissue evidence="4">Leaves</tissue>
    </source>
</reference>
<accession>A0A540NBK4</accession>
<evidence type="ECO:0000256" key="1">
    <source>
        <dbReference type="PROSITE-ProRule" id="PRU00047"/>
    </source>
</evidence>
<feature type="domain" description="CCHC-type" evidence="3">
    <location>
        <begin position="116"/>
        <end position="130"/>
    </location>
</feature>